<sequence>MANHTEASAEAITGQQAPHFKLEAADGREYSLADYAGKMVVLYFYPKDSTPGCTQEACDFRDYNGRIEAEGAVILGISPDSLKSHGKFADKHSLPFPLLSDPEHEVCERYGVWQLKKMAGREYMGVVRSTFLIDGEGRIAREWRKVKVNGHVDEVLQAIQELKSIN</sequence>
<keyword evidence="1" id="KW-0575">Peroxidase</keyword>
<protein>
    <submittedName>
        <fullName evidence="1">Thioredoxin-dependent thiol peroxidase</fullName>
        <ecNumber evidence="1">1.11.1.24</ecNumber>
    </submittedName>
</protein>
<dbReference type="EC" id="1.11.1.24" evidence="1"/>
<dbReference type="Proteomes" id="UP001631969">
    <property type="component" value="Unassembled WGS sequence"/>
</dbReference>
<organism evidence="1 2">
    <name type="scientific">Paenibacillus mesotrionivorans</name>
    <dbReference type="NCBI Taxonomy" id="3160968"/>
    <lineage>
        <taxon>Bacteria</taxon>
        <taxon>Bacillati</taxon>
        <taxon>Bacillota</taxon>
        <taxon>Bacilli</taxon>
        <taxon>Bacillales</taxon>
        <taxon>Paenibacillaceae</taxon>
        <taxon>Paenibacillus</taxon>
    </lineage>
</organism>
<dbReference type="EMBL" id="JBJURJ010000004">
    <property type="protein sequence ID" value="MFM9328319.1"/>
    <property type="molecule type" value="Genomic_DNA"/>
</dbReference>
<gene>
    <name evidence="1" type="primary">bcp</name>
    <name evidence="1" type="ORF">ACI1P1_08485</name>
</gene>
<proteinExistence type="predicted"/>
<accession>A0ACC7NY80</accession>
<evidence type="ECO:0000313" key="1">
    <source>
        <dbReference type="EMBL" id="MFM9328319.1"/>
    </source>
</evidence>
<name>A0ACC7NY80_9BACL</name>
<reference evidence="1" key="1">
    <citation type="submission" date="2024-12" db="EMBL/GenBank/DDBJ databases">
        <authorList>
            <person name="Wu N."/>
        </authorList>
    </citation>
    <scope>NUCLEOTIDE SEQUENCE</scope>
    <source>
        <strain evidence="1">P15</strain>
    </source>
</reference>
<evidence type="ECO:0000313" key="2">
    <source>
        <dbReference type="Proteomes" id="UP001631969"/>
    </source>
</evidence>
<keyword evidence="2" id="KW-1185">Reference proteome</keyword>
<comment type="caution">
    <text evidence="1">The sequence shown here is derived from an EMBL/GenBank/DDBJ whole genome shotgun (WGS) entry which is preliminary data.</text>
</comment>
<keyword evidence="1" id="KW-0560">Oxidoreductase</keyword>